<proteinExistence type="predicted"/>
<dbReference type="RefSeq" id="WP_311644074.1">
    <property type="nucleotide sequence ID" value="NZ_JAVRFA010000013.1"/>
</dbReference>
<keyword evidence="2" id="KW-1185">Reference proteome</keyword>
<reference evidence="2" key="1">
    <citation type="submission" date="2023-07" db="EMBL/GenBank/DDBJ databases">
        <title>30 novel species of actinomycetes from the DSMZ collection.</title>
        <authorList>
            <person name="Nouioui I."/>
        </authorList>
    </citation>
    <scope>NUCLEOTIDE SEQUENCE [LARGE SCALE GENOMIC DNA]</scope>
    <source>
        <strain evidence="2">DSM 41636</strain>
    </source>
</reference>
<dbReference type="Proteomes" id="UP001183881">
    <property type="component" value="Unassembled WGS sequence"/>
</dbReference>
<sequence>MPATLVAEHVAPTAPAVRVSDLSNAERAVALYASDKPTKYAYKRGDEAQVEAWIVQGALRMGLEDLYQSAEFLRGYRMLSHVATSEQKNAHRARFPQTARLNRAESLASLTLLMIEVSDGARERNGRVQVEGACLCGGTGWSEFCFDPDEPTDSALVACPGHNPKGLMQTPRRVYA</sequence>
<protein>
    <submittedName>
        <fullName evidence="1">Uncharacterized protein</fullName>
    </submittedName>
</protein>
<evidence type="ECO:0000313" key="2">
    <source>
        <dbReference type="Proteomes" id="UP001183881"/>
    </source>
</evidence>
<comment type="caution">
    <text evidence="1">The sequence shown here is derived from an EMBL/GenBank/DDBJ whole genome shotgun (WGS) entry which is preliminary data.</text>
</comment>
<dbReference type="EMBL" id="JAVRFA010000013">
    <property type="protein sequence ID" value="MDT0395748.1"/>
    <property type="molecule type" value="Genomic_DNA"/>
</dbReference>
<accession>A0ABU2PVM1</accession>
<gene>
    <name evidence="1" type="ORF">RM705_13795</name>
</gene>
<name>A0ABU2PVM1_9ACTN</name>
<organism evidence="1 2">
    <name type="scientific">Streptomyces edwardsiae</name>
    <dbReference type="NCBI Taxonomy" id="3075527"/>
    <lineage>
        <taxon>Bacteria</taxon>
        <taxon>Bacillati</taxon>
        <taxon>Actinomycetota</taxon>
        <taxon>Actinomycetes</taxon>
        <taxon>Kitasatosporales</taxon>
        <taxon>Streptomycetaceae</taxon>
        <taxon>Streptomyces</taxon>
    </lineage>
</organism>
<evidence type="ECO:0000313" key="1">
    <source>
        <dbReference type="EMBL" id="MDT0395748.1"/>
    </source>
</evidence>